<name>A0A3S9PYH9_9ACTO</name>
<keyword evidence="1" id="KW-0732">Signal</keyword>
<dbReference type="OrthoDB" id="3296856at2"/>
<dbReference type="Proteomes" id="UP000280344">
    <property type="component" value="Chromosome"/>
</dbReference>
<protein>
    <recommendedName>
        <fullName evidence="4">Lipoprotein</fullName>
    </recommendedName>
</protein>
<reference evidence="2 3" key="1">
    <citation type="submission" date="2018-12" db="EMBL/GenBank/DDBJ databases">
        <title>Complete genome sequence of Flaviflexus sp. H23T48.</title>
        <authorList>
            <person name="Bae J.-W."/>
            <person name="Lee J.-Y."/>
        </authorList>
    </citation>
    <scope>NUCLEOTIDE SEQUENCE [LARGE SCALE GENOMIC DNA]</scope>
    <source>
        <strain evidence="2 3">H23T48</strain>
    </source>
</reference>
<proteinExistence type="predicted"/>
<keyword evidence="3" id="KW-1185">Reference proteome</keyword>
<dbReference type="RefSeq" id="WP_126704224.1">
    <property type="nucleotide sequence ID" value="NZ_CP034593.1"/>
</dbReference>
<gene>
    <name evidence="2" type="ORF">EJ997_08820</name>
</gene>
<dbReference type="EMBL" id="CP034593">
    <property type="protein sequence ID" value="AZQ77421.1"/>
    <property type="molecule type" value="Genomic_DNA"/>
</dbReference>
<organism evidence="2 3">
    <name type="scientific">Flaviflexus ciconiae</name>
    <dbReference type="NCBI Taxonomy" id="2496867"/>
    <lineage>
        <taxon>Bacteria</taxon>
        <taxon>Bacillati</taxon>
        <taxon>Actinomycetota</taxon>
        <taxon>Actinomycetes</taxon>
        <taxon>Actinomycetales</taxon>
        <taxon>Actinomycetaceae</taxon>
        <taxon>Flaviflexus</taxon>
    </lineage>
</organism>
<evidence type="ECO:0008006" key="4">
    <source>
        <dbReference type="Google" id="ProtNLM"/>
    </source>
</evidence>
<dbReference type="KEGG" id="flh:EJ997_08820"/>
<feature type="signal peptide" evidence="1">
    <location>
        <begin position="1"/>
        <end position="27"/>
    </location>
</feature>
<evidence type="ECO:0000313" key="2">
    <source>
        <dbReference type="EMBL" id="AZQ77421.1"/>
    </source>
</evidence>
<evidence type="ECO:0000256" key="1">
    <source>
        <dbReference type="SAM" id="SignalP"/>
    </source>
</evidence>
<accession>A0A3S9PYH9</accession>
<feature type="chain" id="PRO_5019542904" description="Lipoprotein" evidence="1">
    <location>
        <begin position="28"/>
        <end position="200"/>
    </location>
</feature>
<sequence>MNTPMRSQRSVCLLVAALLFMPLAACGDDDPTASETAPEASPQGETIEVDGSVRAFVPEGWEVQTSDTPGLEVYVLALIPEGTEPQALMPGNERVEFAHLALFNLGGTRGAAVYASAQREDDMENIEFFSEIGDIETLEIDGVTFHGYEGMLTSGDHVGPFQFWYGDIGRETVKFEVYGERNGTVPQELIDFMKTVEFLP</sequence>
<evidence type="ECO:0000313" key="3">
    <source>
        <dbReference type="Proteomes" id="UP000280344"/>
    </source>
</evidence>
<dbReference type="AlphaFoldDB" id="A0A3S9PYH9"/>